<reference evidence="4" key="1">
    <citation type="journal article" date="2019" name="Int. J. Syst. Evol. Microbiol.">
        <title>The Global Catalogue of Microorganisms (GCM) 10K type strain sequencing project: providing services to taxonomists for standard genome sequencing and annotation.</title>
        <authorList>
            <consortium name="The Broad Institute Genomics Platform"/>
            <consortium name="The Broad Institute Genome Sequencing Center for Infectious Disease"/>
            <person name="Wu L."/>
            <person name="Ma J."/>
        </authorList>
    </citation>
    <scope>NUCLEOTIDE SEQUENCE [LARGE SCALE GENOMIC DNA]</scope>
    <source>
        <strain evidence="4">CGMCC 1.6784</strain>
    </source>
</reference>
<dbReference type="InterPro" id="IPR002347">
    <property type="entry name" value="SDR_fam"/>
</dbReference>
<comment type="caution">
    <text evidence="3">The sequence shown here is derived from an EMBL/GenBank/DDBJ whole genome shotgun (WGS) entry which is preliminary data.</text>
</comment>
<dbReference type="Gene3D" id="3.40.50.720">
    <property type="entry name" value="NAD(P)-binding Rossmann-like Domain"/>
    <property type="match status" value="1"/>
</dbReference>
<dbReference type="EMBL" id="BMLK01000002">
    <property type="protein sequence ID" value="GGN42852.1"/>
    <property type="molecule type" value="Genomic_DNA"/>
</dbReference>
<dbReference type="PANTHER" id="PTHR42760">
    <property type="entry name" value="SHORT-CHAIN DEHYDROGENASES/REDUCTASES FAMILY MEMBER"/>
    <property type="match status" value="1"/>
</dbReference>
<evidence type="ECO:0000313" key="3">
    <source>
        <dbReference type="EMBL" id="GGN42852.1"/>
    </source>
</evidence>
<dbReference type="PROSITE" id="PS00061">
    <property type="entry name" value="ADH_SHORT"/>
    <property type="match status" value="1"/>
</dbReference>
<dbReference type="PRINTS" id="PR00080">
    <property type="entry name" value="SDRFAMILY"/>
</dbReference>
<keyword evidence="4" id="KW-1185">Reference proteome</keyword>
<protein>
    <submittedName>
        <fullName evidence="3">Short-chain dehydrogenase/reductase</fullName>
    </submittedName>
</protein>
<dbReference type="SUPFAM" id="SSF51735">
    <property type="entry name" value="NAD(P)-binding Rossmann-fold domains"/>
    <property type="match status" value="1"/>
</dbReference>
<dbReference type="Pfam" id="PF13561">
    <property type="entry name" value="adh_short_C2"/>
    <property type="match status" value="1"/>
</dbReference>
<comment type="similarity">
    <text evidence="1">Belongs to the short-chain dehydrogenases/reductases (SDR) family.</text>
</comment>
<sequence length="254" mass="26562">MTFSLKGKTVLVAGASSGIGAGFSRAIAKAGGRVVLGARRLERTQALASEIESEGSEALGVSLDVTDEVSVIAAFDAAEARFGTVHGVVANAGIGTGGHATDVAADGVSGVLDTNLLGSYLVSRECAKRLIASGSRERGDGRVVLIGSITAQQNGTGDAMYAATKAGLAHLGRQLAREWIRQGINVNTLQPGWIPTEINAEWFSSEHGQQDIQRLHRRRLLDEDSLDAMLLYLLSDASKQVTGATFTIDDGQSL</sequence>
<evidence type="ECO:0000256" key="2">
    <source>
        <dbReference type="ARBA" id="ARBA00023002"/>
    </source>
</evidence>
<proteinExistence type="inferred from homology"/>
<dbReference type="PRINTS" id="PR00081">
    <property type="entry name" value="GDHRDH"/>
</dbReference>
<name>A0ABQ2JAU5_9SPHN</name>
<dbReference type="InterPro" id="IPR036291">
    <property type="entry name" value="NAD(P)-bd_dom_sf"/>
</dbReference>
<evidence type="ECO:0000256" key="1">
    <source>
        <dbReference type="ARBA" id="ARBA00006484"/>
    </source>
</evidence>
<dbReference type="RefSeq" id="WP_188818179.1">
    <property type="nucleotide sequence ID" value="NZ_BMLK01000002.1"/>
</dbReference>
<organism evidence="3 4">
    <name type="scientific">Novosphingobium indicum</name>
    <dbReference type="NCBI Taxonomy" id="462949"/>
    <lineage>
        <taxon>Bacteria</taxon>
        <taxon>Pseudomonadati</taxon>
        <taxon>Pseudomonadota</taxon>
        <taxon>Alphaproteobacteria</taxon>
        <taxon>Sphingomonadales</taxon>
        <taxon>Sphingomonadaceae</taxon>
        <taxon>Novosphingobium</taxon>
    </lineage>
</organism>
<evidence type="ECO:0000313" key="4">
    <source>
        <dbReference type="Proteomes" id="UP000605099"/>
    </source>
</evidence>
<gene>
    <name evidence="3" type="ORF">GCM10011349_06420</name>
</gene>
<dbReference type="CDD" id="cd05233">
    <property type="entry name" value="SDR_c"/>
    <property type="match status" value="1"/>
</dbReference>
<accession>A0ABQ2JAU5</accession>
<keyword evidence="2" id="KW-0560">Oxidoreductase</keyword>
<dbReference type="InterPro" id="IPR020904">
    <property type="entry name" value="Sc_DH/Rdtase_CS"/>
</dbReference>
<dbReference type="PANTHER" id="PTHR42760:SF133">
    <property type="entry name" value="3-OXOACYL-[ACYL-CARRIER-PROTEIN] REDUCTASE"/>
    <property type="match status" value="1"/>
</dbReference>
<dbReference type="Proteomes" id="UP000605099">
    <property type="component" value="Unassembled WGS sequence"/>
</dbReference>